<dbReference type="GO" id="GO:0019154">
    <property type="term" value="F:glycolate dehydrogenase activity"/>
    <property type="evidence" value="ECO:0007669"/>
    <property type="project" value="UniProtKB-EC"/>
</dbReference>
<dbReference type="Proteomes" id="UP000006346">
    <property type="component" value="Chromosome"/>
</dbReference>
<dbReference type="InterPro" id="IPR012257">
    <property type="entry name" value="Glc_ox_4Fe-4S"/>
</dbReference>
<dbReference type="Pfam" id="PF02754">
    <property type="entry name" value="CCG"/>
    <property type="match status" value="2"/>
</dbReference>
<dbReference type="PIRSF" id="PIRSF000139">
    <property type="entry name" value="Glc_ox_4Fe-4S"/>
    <property type="match status" value="1"/>
</dbReference>
<evidence type="ECO:0000256" key="3">
    <source>
        <dbReference type="ARBA" id="ARBA00022737"/>
    </source>
</evidence>
<dbReference type="AlphaFoldDB" id="G7WIY5"/>
<dbReference type="InterPro" id="IPR017896">
    <property type="entry name" value="4Fe4S_Fe-S-bd"/>
</dbReference>
<dbReference type="PROSITE" id="PS51379">
    <property type="entry name" value="4FE4S_FER_2"/>
    <property type="match status" value="2"/>
</dbReference>
<sequence length="413" mass="45977">MKQAELLDVIMKCNRCASCQDVCPTYKIAGTEFAVARGRLRLLRLGLENQLDLDKEPELDRFINECLLCKACEVNCPSNVPITTIISDIRARFTRNKGLPLVKRIMYRGFFSNPRKLNLARKMAGIYQRSGAKRVLNQVKVLKDVNNLMPDMPRQSLREQLPVILKAMPGAAHTVAYFLGCSVNQFYSQVGRATLKVLQANNCAVTVPDVTCCGAPHQSAGDLDEYKKLARHNLTILAKLKAEAIIIDCATCGAVLKEYEELFEDEPEYKKMAQGVKEKIVDISTYLVTIGYKIGERDMPLKVTYHDPCHAIRGLDVSKAPRTILKSMPGLQFIEMKEADTCCGGAGSYGIFHPEMSKKILERKMGNFTEANAGVLVTSCPACMMQLNYGMKTYGISGQVKHLSELLAESYNI</sequence>
<keyword evidence="4 6" id="KW-0408">Iron</keyword>
<name>G7WIY5_DESOD</name>
<protein>
    <recommendedName>
        <fullName evidence="6">Glycolate oxidase iron-sulfur subunit</fullName>
        <ecNumber evidence="6">1.1.99.14</ecNumber>
    </recommendedName>
</protein>
<dbReference type="PROSITE" id="PS00198">
    <property type="entry name" value="4FE4S_FER_1"/>
    <property type="match status" value="1"/>
</dbReference>
<dbReference type="InterPro" id="IPR017900">
    <property type="entry name" value="4Fe4S_Fe_S_CS"/>
</dbReference>
<evidence type="ECO:0000256" key="4">
    <source>
        <dbReference type="ARBA" id="ARBA00023004"/>
    </source>
</evidence>
<organism evidence="8 9">
    <name type="scientific">Desulfosporosinus orientis (strain ATCC 19365 / DSM 765 / NCIMB 8382 / VKM B-1628 / Singapore I)</name>
    <name type="common">Desulfotomaculum orientis</name>
    <dbReference type="NCBI Taxonomy" id="768706"/>
    <lineage>
        <taxon>Bacteria</taxon>
        <taxon>Bacillati</taxon>
        <taxon>Bacillota</taxon>
        <taxon>Clostridia</taxon>
        <taxon>Eubacteriales</taxon>
        <taxon>Desulfitobacteriaceae</taxon>
        <taxon>Desulfosporosinus</taxon>
    </lineage>
</organism>
<dbReference type="EC" id="1.1.99.14" evidence="6"/>
<evidence type="ECO:0000313" key="8">
    <source>
        <dbReference type="EMBL" id="AET69710.1"/>
    </source>
</evidence>
<dbReference type="GO" id="GO:0046872">
    <property type="term" value="F:metal ion binding"/>
    <property type="evidence" value="ECO:0007669"/>
    <property type="project" value="UniProtKB-UniRule"/>
</dbReference>
<reference evidence="8 9" key="2">
    <citation type="journal article" date="2012" name="J. Bacteriol.">
        <title>Complete genome sequences of Desulfosporosinus orientis DSM765T, Desulfosporosinus youngiae DSM17734T, Desulfosporosinus meridiei DSM13257T, and Desulfosporosinus acidiphilus DSM22704T.</title>
        <authorList>
            <person name="Pester M."/>
            <person name="Brambilla E."/>
            <person name="Alazard D."/>
            <person name="Rattei T."/>
            <person name="Weinmaier T."/>
            <person name="Han J."/>
            <person name="Lucas S."/>
            <person name="Lapidus A."/>
            <person name="Cheng J.F."/>
            <person name="Goodwin L."/>
            <person name="Pitluck S."/>
            <person name="Peters L."/>
            <person name="Ovchinnikova G."/>
            <person name="Teshima H."/>
            <person name="Detter J.C."/>
            <person name="Han C.S."/>
            <person name="Tapia R."/>
            <person name="Land M.L."/>
            <person name="Hauser L."/>
            <person name="Kyrpides N.C."/>
            <person name="Ivanova N.N."/>
            <person name="Pagani I."/>
            <person name="Huntmann M."/>
            <person name="Wei C.L."/>
            <person name="Davenport K.W."/>
            <person name="Daligault H."/>
            <person name="Chain P.S."/>
            <person name="Chen A."/>
            <person name="Mavromatis K."/>
            <person name="Markowitz V."/>
            <person name="Szeto E."/>
            <person name="Mikhailova N."/>
            <person name="Pati A."/>
            <person name="Wagner M."/>
            <person name="Woyke T."/>
            <person name="Ollivier B."/>
            <person name="Klenk H.P."/>
            <person name="Spring S."/>
            <person name="Loy A."/>
        </authorList>
    </citation>
    <scope>NUCLEOTIDE SEQUENCE [LARGE SCALE GENOMIC DNA]</scope>
    <source>
        <strain evidence="9">ATCC 19365 / DSM 765 / NCIMB 8382 / VKM B-1628</strain>
    </source>
</reference>
<dbReference type="SUPFAM" id="SSF46548">
    <property type="entry name" value="alpha-helical ferredoxin"/>
    <property type="match status" value="1"/>
</dbReference>
<keyword evidence="1 6" id="KW-0004">4Fe-4S</keyword>
<comment type="cofactor">
    <cofactor evidence="6">
        <name>[4Fe-4S] cluster</name>
        <dbReference type="ChEBI" id="CHEBI:49883"/>
    </cofactor>
    <text evidence="6">Binds 2 [4Fe-4S] clusters.</text>
</comment>
<dbReference type="RefSeq" id="WP_014186517.1">
    <property type="nucleotide sequence ID" value="NC_016584.1"/>
</dbReference>
<evidence type="ECO:0000313" key="9">
    <source>
        <dbReference type="Proteomes" id="UP000006346"/>
    </source>
</evidence>
<comment type="function">
    <text evidence="6">Component of a complex that catalyzes the oxidation of glycolate to glyoxylate.</text>
</comment>
<dbReference type="InterPro" id="IPR004017">
    <property type="entry name" value="Cys_rich_dom"/>
</dbReference>
<dbReference type="STRING" id="768706.Desor_4279"/>
<dbReference type="HOGENOM" id="CLU_023081_0_1_9"/>
<evidence type="ECO:0000256" key="1">
    <source>
        <dbReference type="ARBA" id="ARBA00022485"/>
    </source>
</evidence>
<comment type="catalytic activity">
    <reaction evidence="6">
        <text>glycolate + A = glyoxylate + AH2</text>
        <dbReference type="Rhea" id="RHEA:21264"/>
        <dbReference type="ChEBI" id="CHEBI:13193"/>
        <dbReference type="ChEBI" id="CHEBI:17499"/>
        <dbReference type="ChEBI" id="CHEBI:29805"/>
        <dbReference type="ChEBI" id="CHEBI:36655"/>
        <dbReference type="EC" id="1.1.99.14"/>
    </reaction>
</comment>
<keyword evidence="6" id="KW-0249">Electron transport</keyword>
<evidence type="ECO:0000256" key="2">
    <source>
        <dbReference type="ARBA" id="ARBA00022723"/>
    </source>
</evidence>
<dbReference type="KEGG" id="dor:Desor_4279"/>
<dbReference type="OrthoDB" id="9794954at2"/>
<evidence type="ECO:0000259" key="7">
    <source>
        <dbReference type="PROSITE" id="PS51379"/>
    </source>
</evidence>
<evidence type="ECO:0000256" key="5">
    <source>
        <dbReference type="ARBA" id="ARBA00023014"/>
    </source>
</evidence>
<keyword evidence="3" id="KW-0677">Repeat</keyword>
<dbReference type="PANTHER" id="PTHR32479">
    <property type="entry name" value="GLYCOLATE OXIDASE IRON-SULFUR SUBUNIT"/>
    <property type="match status" value="1"/>
</dbReference>
<dbReference type="InterPro" id="IPR009051">
    <property type="entry name" value="Helical_ferredxn"/>
</dbReference>
<dbReference type="GO" id="GO:0051539">
    <property type="term" value="F:4 iron, 4 sulfur cluster binding"/>
    <property type="evidence" value="ECO:0007669"/>
    <property type="project" value="UniProtKB-UniRule"/>
</dbReference>
<keyword evidence="6" id="KW-0813">Transport</keyword>
<keyword evidence="5 6" id="KW-0411">Iron-sulfur</keyword>
<comment type="catalytic activity">
    <reaction evidence="6">
        <text>(R)-lactate + A = pyruvate + AH2</text>
        <dbReference type="Rhea" id="RHEA:15089"/>
        <dbReference type="ChEBI" id="CHEBI:13193"/>
        <dbReference type="ChEBI" id="CHEBI:15361"/>
        <dbReference type="ChEBI" id="CHEBI:16004"/>
        <dbReference type="ChEBI" id="CHEBI:17499"/>
    </reaction>
</comment>
<gene>
    <name evidence="8" type="ordered locus">Desor_4279</name>
</gene>
<reference evidence="9" key="1">
    <citation type="submission" date="2011-11" db="EMBL/GenBank/DDBJ databases">
        <title>Complete sequence of Desulfosporosinus orientis DSM 765.</title>
        <authorList>
            <person name="Lucas S."/>
            <person name="Han J."/>
            <person name="Lapidus A."/>
            <person name="Cheng J.-F."/>
            <person name="Goodwin L."/>
            <person name="Pitluck S."/>
            <person name="Peters L."/>
            <person name="Ovchinnikova G."/>
            <person name="Teshima H."/>
            <person name="Detter J.C."/>
            <person name="Han C."/>
            <person name="Tapia R."/>
            <person name="Land M."/>
            <person name="Hauser L."/>
            <person name="Kyrpides N."/>
            <person name="Ivanova N."/>
            <person name="Pagani I."/>
            <person name="Pester M."/>
            <person name="Spring S."/>
            <person name="Ollivier B."/>
            <person name="Rattei T."/>
            <person name="Klenk H.-P."/>
            <person name="Wagner M."/>
            <person name="Loy A."/>
            <person name="Woyke T."/>
        </authorList>
    </citation>
    <scope>NUCLEOTIDE SEQUENCE [LARGE SCALE GENOMIC DNA]</scope>
    <source>
        <strain evidence="9">ATCC 19365 / DSM 765 / NCIMB 8382 / VKM B-1628</strain>
    </source>
</reference>
<keyword evidence="9" id="KW-1185">Reference proteome</keyword>
<dbReference type="eggNOG" id="COG0247">
    <property type="taxonomic scope" value="Bacteria"/>
</dbReference>
<dbReference type="PANTHER" id="PTHR32479:SF20">
    <property type="entry name" value="GLYCOLATE OXIDASE IRON-SULFUR SUBUNIT"/>
    <property type="match status" value="1"/>
</dbReference>
<feature type="domain" description="4Fe-4S ferredoxin-type" evidence="7">
    <location>
        <begin position="3"/>
        <end position="33"/>
    </location>
</feature>
<evidence type="ECO:0000256" key="6">
    <source>
        <dbReference type="PIRNR" id="PIRNR000139"/>
    </source>
</evidence>
<dbReference type="Gene3D" id="1.10.1060.10">
    <property type="entry name" value="Alpha-helical ferredoxin"/>
    <property type="match status" value="1"/>
</dbReference>
<dbReference type="Pfam" id="PF13183">
    <property type="entry name" value="Fer4_8"/>
    <property type="match status" value="1"/>
</dbReference>
<proteinExistence type="predicted"/>
<dbReference type="EMBL" id="CP003108">
    <property type="protein sequence ID" value="AET69710.1"/>
    <property type="molecule type" value="Genomic_DNA"/>
</dbReference>
<accession>G7WIY5</accession>
<dbReference type="PATRIC" id="fig|768706.3.peg.4341"/>
<keyword evidence="2 6" id="KW-0479">Metal-binding</keyword>
<feature type="domain" description="4Fe-4S ferredoxin-type" evidence="7">
    <location>
        <begin position="55"/>
        <end position="88"/>
    </location>
</feature>